<comment type="caution">
    <text evidence="1">The sequence shown here is derived from an EMBL/GenBank/DDBJ whole genome shotgun (WGS) entry which is preliminary data.</text>
</comment>
<gene>
    <name evidence="1" type="ORF">EJC49_02515</name>
</gene>
<sequence length="72" mass="7860">MIDPVLGSTLPNRSIAEVAGDEIRPVVDAVCAELGIAARECKRRATIEKRILIAWRRGPRQPLDLVRAGLEG</sequence>
<evidence type="ECO:0000313" key="1">
    <source>
        <dbReference type="EMBL" id="RST88030.1"/>
    </source>
</evidence>
<dbReference type="OrthoDB" id="8030697at2"/>
<proteinExistence type="predicted"/>
<accession>A0A429Z330</accession>
<keyword evidence="2" id="KW-1185">Reference proteome</keyword>
<dbReference type="EMBL" id="RWKW01000005">
    <property type="protein sequence ID" value="RST88030.1"/>
    <property type="molecule type" value="Genomic_DNA"/>
</dbReference>
<protein>
    <submittedName>
        <fullName evidence="1">Uncharacterized protein</fullName>
    </submittedName>
</protein>
<organism evidence="1 2">
    <name type="scientific">Aquibium carbonis</name>
    <dbReference type="NCBI Taxonomy" id="2495581"/>
    <lineage>
        <taxon>Bacteria</taxon>
        <taxon>Pseudomonadati</taxon>
        <taxon>Pseudomonadota</taxon>
        <taxon>Alphaproteobacteria</taxon>
        <taxon>Hyphomicrobiales</taxon>
        <taxon>Phyllobacteriaceae</taxon>
        <taxon>Aquibium</taxon>
    </lineage>
</organism>
<dbReference type="RefSeq" id="WP_126697885.1">
    <property type="nucleotide sequence ID" value="NZ_RWKW01000005.1"/>
</dbReference>
<name>A0A429Z330_9HYPH</name>
<dbReference type="Proteomes" id="UP000278398">
    <property type="component" value="Unassembled WGS sequence"/>
</dbReference>
<reference evidence="1 2" key="1">
    <citation type="submission" date="2018-12" db="EMBL/GenBank/DDBJ databases">
        <title>Mesorhizobium carbonis sp. nov., isolated from coal mine water.</title>
        <authorList>
            <person name="Xin W."/>
            <person name="Xu Z."/>
            <person name="Xiang F."/>
            <person name="Zhang J."/>
            <person name="Xi L."/>
            <person name="Liu J."/>
        </authorList>
    </citation>
    <scope>NUCLEOTIDE SEQUENCE [LARGE SCALE GENOMIC DNA]</scope>
    <source>
        <strain evidence="1 2">B2.3</strain>
    </source>
</reference>
<evidence type="ECO:0000313" key="2">
    <source>
        <dbReference type="Proteomes" id="UP000278398"/>
    </source>
</evidence>
<dbReference type="AlphaFoldDB" id="A0A429Z330"/>